<dbReference type="InterPro" id="IPR043502">
    <property type="entry name" value="DNA/RNA_pol_sf"/>
</dbReference>
<evidence type="ECO:0000259" key="1">
    <source>
        <dbReference type="PROSITE" id="PS50994"/>
    </source>
</evidence>
<accession>A0A1X7V3H6</accession>
<dbReference type="InterPro" id="IPR050951">
    <property type="entry name" value="Retrovirus_Pol_polyprotein"/>
</dbReference>
<dbReference type="Pfam" id="PF00078">
    <property type="entry name" value="RVT_1"/>
    <property type="match status" value="1"/>
</dbReference>
<reference evidence="2" key="1">
    <citation type="submission" date="2017-05" db="UniProtKB">
        <authorList>
            <consortium name="EnsemblMetazoa"/>
        </authorList>
    </citation>
    <scope>IDENTIFICATION</scope>
</reference>
<dbReference type="InterPro" id="IPR001584">
    <property type="entry name" value="Integrase_cat-core"/>
</dbReference>
<dbReference type="Pfam" id="PF00665">
    <property type="entry name" value="rve"/>
    <property type="match status" value="1"/>
</dbReference>
<dbReference type="Gene3D" id="3.30.70.270">
    <property type="match status" value="2"/>
</dbReference>
<dbReference type="CDD" id="cd01647">
    <property type="entry name" value="RT_LTR"/>
    <property type="match status" value="1"/>
</dbReference>
<dbReference type="EnsemblMetazoa" id="Aqu2.1.34558_001">
    <property type="protein sequence ID" value="Aqu2.1.34558_001"/>
    <property type="gene ID" value="Aqu2.1.34558"/>
</dbReference>
<name>A0A1X7V3H6_AMPQE</name>
<dbReference type="GO" id="GO:0003676">
    <property type="term" value="F:nucleic acid binding"/>
    <property type="evidence" value="ECO:0007669"/>
    <property type="project" value="InterPro"/>
</dbReference>
<proteinExistence type="predicted"/>
<dbReference type="InterPro" id="IPR036397">
    <property type="entry name" value="RNaseH_sf"/>
</dbReference>
<dbReference type="Gene3D" id="3.30.420.10">
    <property type="entry name" value="Ribonuclease H-like superfamily/Ribonuclease H"/>
    <property type="match status" value="1"/>
</dbReference>
<dbReference type="OrthoDB" id="10051637at2759"/>
<dbReference type="AlphaFoldDB" id="A0A1X7V3H6"/>
<dbReference type="GO" id="GO:0015074">
    <property type="term" value="P:DNA integration"/>
    <property type="evidence" value="ECO:0007669"/>
    <property type="project" value="InterPro"/>
</dbReference>
<protein>
    <recommendedName>
        <fullName evidence="1">Integrase catalytic domain-containing protein</fullName>
    </recommendedName>
</protein>
<dbReference type="OMA" id="NSANCEF"/>
<dbReference type="InParanoid" id="A0A1X7V3H6"/>
<dbReference type="SUPFAM" id="SSF53098">
    <property type="entry name" value="Ribonuclease H-like"/>
    <property type="match status" value="1"/>
</dbReference>
<dbReference type="PROSITE" id="PS50994">
    <property type="entry name" value="INTEGRASE"/>
    <property type="match status" value="1"/>
</dbReference>
<dbReference type="eggNOG" id="KOG0017">
    <property type="taxonomic scope" value="Eukaryota"/>
</dbReference>
<dbReference type="PANTHER" id="PTHR37984">
    <property type="entry name" value="PROTEIN CBG26694"/>
    <property type="match status" value="1"/>
</dbReference>
<dbReference type="PANTHER" id="PTHR37984:SF15">
    <property type="entry name" value="INTEGRASE CATALYTIC DOMAIN-CONTAINING PROTEIN"/>
    <property type="match status" value="1"/>
</dbReference>
<dbReference type="Gene3D" id="3.10.10.10">
    <property type="entry name" value="HIV Type 1 Reverse Transcriptase, subunit A, domain 1"/>
    <property type="match status" value="1"/>
</dbReference>
<dbReference type="InterPro" id="IPR043128">
    <property type="entry name" value="Rev_trsase/Diguanyl_cyclase"/>
</dbReference>
<dbReference type="InterPro" id="IPR012337">
    <property type="entry name" value="RNaseH-like_sf"/>
</dbReference>
<feature type="domain" description="Integrase catalytic" evidence="1">
    <location>
        <begin position="227"/>
        <end position="321"/>
    </location>
</feature>
<dbReference type="InterPro" id="IPR000477">
    <property type="entry name" value="RT_dom"/>
</dbReference>
<organism evidence="2">
    <name type="scientific">Amphimedon queenslandica</name>
    <name type="common">Sponge</name>
    <dbReference type="NCBI Taxonomy" id="400682"/>
    <lineage>
        <taxon>Eukaryota</taxon>
        <taxon>Metazoa</taxon>
        <taxon>Porifera</taxon>
        <taxon>Demospongiae</taxon>
        <taxon>Heteroscleromorpha</taxon>
        <taxon>Haplosclerida</taxon>
        <taxon>Niphatidae</taxon>
        <taxon>Amphimedon</taxon>
    </lineage>
</organism>
<evidence type="ECO:0000313" key="2">
    <source>
        <dbReference type="EnsemblMetazoa" id="Aqu2.1.34558_001"/>
    </source>
</evidence>
<sequence>MLKLGIIQPTSSSWSSPLHMVPKKLGDWRSCGDYRAVNARTVPDRYPIPHIYNFSTSLHGKCIFLKLDLVRAYHQVPTAPEDIPKTAITMPFGFLEFFGCHLNFAMSHSLSNVASTSREEHLSHLRQVLTWFTEHWITINSANCEFGVSQITFLGHLVDGCGICPLPQKVATLHSFPHPRNQCQLSDTRHISGSENSAADALSRITIDSVFTNIPLGIDFKKLAEAQVNDPELSEFNNLHIDLVGLLPPSDGFLYLLTIVHRFTRWVEAIQLTDATAETVAKAFITNGVSLFGVPAMITTDQGGPFESSLWSELMKVMGTH</sequence>
<dbReference type="SUPFAM" id="SSF56672">
    <property type="entry name" value="DNA/RNA polymerases"/>
    <property type="match status" value="1"/>
</dbReference>